<gene>
    <name evidence="3" type="ORF">Q5761_07330</name>
</gene>
<protein>
    <submittedName>
        <fullName evidence="3">DUF4395 domain-containing protein</fullName>
    </submittedName>
</protein>
<accession>A0ABZ0QP45</accession>
<dbReference type="EMBL" id="CP132508">
    <property type="protein sequence ID" value="WPD18200.1"/>
    <property type="molecule type" value="Genomic_DNA"/>
</dbReference>
<evidence type="ECO:0000313" key="4">
    <source>
        <dbReference type="Proteomes" id="UP001304683"/>
    </source>
</evidence>
<keyword evidence="1" id="KW-1133">Transmembrane helix</keyword>
<dbReference type="Proteomes" id="UP001304683">
    <property type="component" value="Chromosome"/>
</dbReference>
<evidence type="ECO:0000313" key="3">
    <source>
        <dbReference type="EMBL" id="WPD18200.1"/>
    </source>
</evidence>
<feature type="transmembrane region" description="Helical" evidence="1">
    <location>
        <begin position="78"/>
        <end position="97"/>
    </location>
</feature>
<proteinExistence type="predicted"/>
<dbReference type="Pfam" id="PF14340">
    <property type="entry name" value="DUF4395"/>
    <property type="match status" value="1"/>
</dbReference>
<organism evidence="3 4">
    <name type="scientific">Thermaerobacter composti</name>
    <dbReference type="NCBI Taxonomy" id="554949"/>
    <lineage>
        <taxon>Bacteria</taxon>
        <taxon>Bacillati</taxon>
        <taxon>Bacillota</taxon>
        <taxon>Clostridia</taxon>
        <taxon>Eubacteriales</taxon>
        <taxon>Clostridiales Family XVII. Incertae Sedis</taxon>
        <taxon>Thermaerobacter</taxon>
    </lineage>
</organism>
<keyword evidence="4" id="KW-1185">Reference proteome</keyword>
<dbReference type="InterPro" id="IPR016942">
    <property type="entry name" value="UCP030042"/>
</dbReference>
<keyword evidence="1" id="KW-0812">Transmembrane</keyword>
<evidence type="ECO:0000259" key="2">
    <source>
        <dbReference type="Pfam" id="PF14340"/>
    </source>
</evidence>
<name>A0ABZ0QP45_9FIRM</name>
<dbReference type="RefSeq" id="WP_318750056.1">
    <property type="nucleotide sequence ID" value="NZ_CP132508.1"/>
</dbReference>
<feature type="transmembrane region" description="Helical" evidence="1">
    <location>
        <begin position="109"/>
        <end position="135"/>
    </location>
</feature>
<sequence length="152" mass="16522">MGDGIPVPLVRANQAFIILTAVLSFAFQFRAGALIGLAVLLLPLLFGPRAHLVFRLARPLVARRLADAEREDPHVQRFNQSLAALFFAIGAAGLYLLDPVWPRWGAVVGWGALLAVAAVAFIATRGFCLGCTIYYQLVRRGWIRRPGSTPVA</sequence>
<keyword evidence="1" id="KW-0472">Membrane</keyword>
<feature type="transmembrane region" description="Helical" evidence="1">
    <location>
        <begin position="35"/>
        <end position="57"/>
    </location>
</feature>
<evidence type="ECO:0000256" key="1">
    <source>
        <dbReference type="SAM" id="Phobius"/>
    </source>
</evidence>
<dbReference type="PIRSF" id="PIRSF030042">
    <property type="entry name" value="UCP030042"/>
    <property type="match status" value="1"/>
</dbReference>
<reference evidence="3 4" key="1">
    <citation type="submission" date="2023-08" db="EMBL/GenBank/DDBJ databases">
        <title>Genome sequence of Thermaerobacter compostii strain Ins1, a spore-forming filamentous bacterium isolated from a deep geothermal reservoir.</title>
        <authorList>
            <person name="Bregnard D."/>
            <person name="Gonzalez D."/>
            <person name="Junier P."/>
        </authorList>
    </citation>
    <scope>NUCLEOTIDE SEQUENCE [LARGE SCALE GENOMIC DNA]</scope>
    <source>
        <strain evidence="3 4">Ins1</strain>
    </source>
</reference>
<feature type="domain" description="DUF4395" evidence="2">
    <location>
        <begin position="5"/>
        <end position="139"/>
    </location>
</feature>
<dbReference type="InterPro" id="IPR025508">
    <property type="entry name" value="DUF4395"/>
</dbReference>